<feature type="domain" description="4Fe-4S Mo/W bis-MGD-type" evidence="11">
    <location>
        <begin position="48"/>
        <end position="104"/>
    </location>
</feature>
<dbReference type="AlphaFoldDB" id="A0A227KI29"/>
<evidence type="ECO:0000256" key="1">
    <source>
        <dbReference type="ARBA" id="ARBA00001942"/>
    </source>
</evidence>
<dbReference type="Pfam" id="PF04879">
    <property type="entry name" value="Molybdop_Fe4S4"/>
    <property type="match status" value="1"/>
</dbReference>
<dbReference type="Pfam" id="PF01568">
    <property type="entry name" value="Molydop_binding"/>
    <property type="match status" value="1"/>
</dbReference>
<dbReference type="GO" id="GO:0016491">
    <property type="term" value="F:oxidoreductase activity"/>
    <property type="evidence" value="ECO:0007669"/>
    <property type="project" value="UniProtKB-KW"/>
</dbReference>
<dbReference type="CDD" id="cd02781">
    <property type="entry name" value="MopB_CT_Acetylene-hydratase"/>
    <property type="match status" value="1"/>
</dbReference>
<comment type="similarity">
    <text evidence="2">Belongs to the prokaryotic molybdopterin-containing oxidoreductase family.</text>
</comment>
<organism evidence="12 13">
    <name type="scientific">Turicimonas muris</name>
    <dbReference type="NCBI Taxonomy" id="1796652"/>
    <lineage>
        <taxon>Bacteria</taxon>
        <taxon>Pseudomonadati</taxon>
        <taxon>Pseudomonadota</taxon>
        <taxon>Betaproteobacteria</taxon>
        <taxon>Burkholderiales</taxon>
        <taxon>Sutterellaceae</taxon>
        <taxon>Turicimonas</taxon>
    </lineage>
</organism>
<dbReference type="InterPro" id="IPR037949">
    <property type="entry name" value="MopB_CT_Acetylene-hydratase"/>
</dbReference>
<dbReference type="Proteomes" id="UP000214610">
    <property type="component" value="Unassembled WGS sequence"/>
</dbReference>
<dbReference type="InterPro" id="IPR006311">
    <property type="entry name" value="TAT_signal"/>
</dbReference>
<dbReference type="InterPro" id="IPR050612">
    <property type="entry name" value="Prok_Mopterin_Oxidored"/>
</dbReference>
<evidence type="ECO:0000259" key="11">
    <source>
        <dbReference type="PROSITE" id="PS51669"/>
    </source>
</evidence>
<dbReference type="Gene3D" id="3.40.50.12440">
    <property type="match status" value="1"/>
</dbReference>
<evidence type="ECO:0000256" key="6">
    <source>
        <dbReference type="ARBA" id="ARBA00022729"/>
    </source>
</evidence>
<evidence type="ECO:0000256" key="2">
    <source>
        <dbReference type="ARBA" id="ARBA00010312"/>
    </source>
</evidence>
<dbReference type="InterPro" id="IPR006657">
    <property type="entry name" value="MoPterin_dinucl-bd_dom"/>
</dbReference>
<gene>
    <name evidence="12" type="ORF">ADH67_07220</name>
</gene>
<evidence type="ECO:0000256" key="10">
    <source>
        <dbReference type="SAM" id="SignalP"/>
    </source>
</evidence>
<dbReference type="Gene3D" id="2.20.25.90">
    <property type="entry name" value="ADC-like domains"/>
    <property type="match status" value="1"/>
</dbReference>
<dbReference type="GO" id="GO:0018818">
    <property type="term" value="F:acetylene hydratase activity"/>
    <property type="evidence" value="ECO:0007669"/>
    <property type="project" value="InterPro"/>
</dbReference>
<dbReference type="PROSITE" id="PS51669">
    <property type="entry name" value="4FE4S_MOW_BIS_MGD"/>
    <property type="match status" value="1"/>
</dbReference>
<dbReference type="GO" id="GO:0046872">
    <property type="term" value="F:metal ion binding"/>
    <property type="evidence" value="ECO:0007669"/>
    <property type="project" value="UniProtKB-KW"/>
</dbReference>
<evidence type="ECO:0000256" key="9">
    <source>
        <dbReference type="ARBA" id="ARBA00023014"/>
    </source>
</evidence>
<keyword evidence="4" id="KW-0500">Molybdenum</keyword>
<sequence>MKLSQISRRSFVKAAAVAGATAASPFSPAFSAGTSTAQKPADSQKDDTQIITTTCRACIHNCGVRAHVRNGRVIKIEGDPNYPMTDGTLCAKGLSGINALYHPDRNKYPMIRVGERGENKWKRISWDEAIDIIAHKMMEAREKYGAESVMASTGGGGNPHFRMIARFCNIFGTPNWYEPGCAQCFLPRTLAFGMMYGGPSTSIADECALEIYNKNTPMKNIVLWGTDVSYSCPAGGGHALANLRAKGVKTVSVDPRFAPSAAKADVWLPVRPGTDVALQLAWIRYIIAHNLFDKDFVLKWTNLPYLVDTKTKMTVKANELFKDGKKEDFVVWDTKTNQPQPLPYPWNDNLDPVLDGEFTYNGKTYKTGFRLLKERAEPWTLEKAGETCWLKPEKIEEAIKIYAEGPGGISLGVATDQNPNSVQAAMGAVILNALMGYVEKPGTLMNRNPLAVPPKNSLVSRCERLLPPGQLAKRLGGVEFKGLLSWDAAQPSRIQEAIMTGKPYPIKVWLERSGNKLGVVGDAGSWAEATKHVDFIVHMFNYPTSFSMYADMLLPTTEWLETDFLAESLNTVWARQAVVHTWETRHETVIWSKILKRCGELGHEVCRKSFDPEFMGADLPQWDSMDEILDLKLKPLNITFAELKKKGFIEAMPYDKWNSYYVYKKINPKTGLPVGFGTASKKLELYTDRFITMGRTGAPYALQKLDPVEKDYDPLPYYVEPYESPNREIAKEYPLVMTNGRLPMFHHSTLRNIPYLREIYPVPEVWINPETAAKYGIKQGDWTWIESKRGKTQGKARLTEGINPGVLYMERFWFPEKLASDTHGWKEANVNVLSKNTAPFNDMVGTYTLRGYQVRISKADKGPEGVWTKPEQFKVWMPAPSENTPKIEG</sequence>
<evidence type="ECO:0000256" key="3">
    <source>
        <dbReference type="ARBA" id="ARBA00022485"/>
    </source>
</evidence>
<evidence type="ECO:0000256" key="7">
    <source>
        <dbReference type="ARBA" id="ARBA00023002"/>
    </source>
</evidence>
<protein>
    <submittedName>
        <fullName evidence="12">Molybdopterin oxidoreductase</fullName>
    </submittedName>
</protein>
<proteinExistence type="inferred from homology"/>
<dbReference type="EMBL" id="NHMP01000004">
    <property type="protein sequence ID" value="OXE47578.1"/>
    <property type="molecule type" value="Genomic_DNA"/>
</dbReference>
<evidence type="ECO:0000256" key="8">
    <source>
        <dbReference type="ARBA" id="ARBA00023004"/>
    </source>
</evidence>
<dbReference type="GO" id="GO:0051539">
    <property type="term" value="F:4 iron, 4 sulfur cluster binding"/>
    <property type="evidence" value="ECO:0007669"/>
    <property type="project" value="UniProtKB-KW"/>
</dbReference>
<dbReference type="RefSeq" id="WP_066594950.1">
    <property type="nucleotide sequence ID" value="NZ_CAJTBZ010000012.1"/>
</dbReference>
<dbReference type="InterPro" id="IPR009010">
    <property type="entry name" value="Asp_de-COase-like_dom_sf"/>
</dbReference>
<evidence type="ECO:0000313" key="13">
    <source>
        <dbReference type="Proteomes" id="UP000214610"/>
    </source>
</evidence>
<dbReference type="PROSITE" id="PS51318">
    <property type="entry name" value="TAT"/>
    <property type="match status" value="1"/>
</dbReference>
<dbReference type="Gene3D" id="3.30.2070.10">
    <property type="entry name" value="Formate dehydrogenase/DMSO reductase"/>
    <property type="match status" value="1"/>
</dbReference>
<keyword evidence="7" id="KW-0560">Oxidoreductase</keyword>
<accession>A0A227KI29</accession>
<dbReference type="Gene3D" id="3.40.228.10">
    <property type="entry name" value="Dimethylsulfoxide Reductase, domain 2"/>
    <property type="match status" value="1"/>
</dbReference>
<dbReference type="PANTHER" id="PTHR43742">
    <property type="entry name" value="TRIMETHYLAMINE-N-OXIDE REDUCTASE"/>
    <property type="match status" value="1"/>
</dbReference>
<keyword evidence="9" id="KW-0411">Iron-sulfur</keyword>
<keyword evidence="13" id="KW-1185">Reference proteome</keyword>
<dbReference type="PANTHER" id="PTHR43742:SF9">
    <property type="entry name" value="TETRATHIONATE REDUCTASE SUBUNIT A"/>
    <property type="match status" value="1"/>
</dbReference>
<evidence type="ECO:0000256" key="4">
    <source>
        <dbReference type="ARBA" id="ARBA00022505"/>
    </source>
</evidence>
<dbReference type="SUPFAM" id="SSF53706">
    <property type="entry name" value="Formate dehydrogenase/DMSO reductase, domains 1-3"/>
    <property type="match status" value="1"/>
</dbReference>
<dbReference type="Gene3D" id="3.40.50.740">
    <property type="match status" value="1"/>
</dbReference>
<evidence type="ECO:0000313" key="12">
    <source>
        <dbReference type="EMBL" id="OXE47578.1"/>
    </source>
</evidence>
<dbReference type="InterPro" id="IPR006656">
    <property type="entry name" value="Mopterin_OxRdtase"/>
</dbReference>
<dbReference type="InterPro" id="IPR019546">
    <property type="entry name" value="TAT_signal_bac_arc"/>
</dbReference>
<name>A0A227KI29_9BURK</name>
<comment type="cofactor">
    <cofactor evidence="1">
        <name>Mo-bis(molybdopterin guanine dinucleotide)</name>
        <dbReference type="ChEBI" id="CHEBI:60539"/>
    </cofactor>
</comment>
<dbReference type="GO" id="GO:0043546">
    <property type="term" value="F:molybdopterin cofactor binding"/>
    <property type="evidence" value="ECO:0007669"/>
    <property type="project" value="InterPro"/>
</dbReference>
<keyword evidence="6 10" id="KW-0732">Signal</keyword>
<dbReference type="Pfam" id="PF00384">
    <property type="entry name" value="Molybdopterin"/>
    <property type="match status" value="1"/>
</dbReference>
<feature type="chain" id="PRO_5011309319" evidence="10">
    <location>
        <begin position="32"/>
        <end position="889"/>
    </location>
</feature>
<keyword evidence="8" id="KW-0408">Iron</keyword>
<dbReference type="InterPro" id="IPR006963">
    <property type="entry name" value="Mopterin_OxRdtase_4Fe-4S_dom"/>
</dbReference>
<keyword evidence="3" id="KW-0004">4Fe-4S</keyword>
<dbReference type="SUPFAM" id="SSF50692">
    <property type="entry name" value="ADC-like"/>
    <property type="match status" value="1"/>
</dbReference>
<dbReference type="SMART" id="SM00926">
    <property type="entry name" value="Molybdop_Fe4S4"/>
    <property type="match status" value="1"/>
</dbReference>
<dbReference type="NCBIfam" id="TIGR01409">
    <property type="entry name" value="TAT_signal_seq"/>
    <property type="match status" value="1"/>
</dbReference>
<dbReference type="GeneID" id="78362594"/>
<keyword evidence="5" id="KW-0479">Metal-binding</keyword>
<feature type="signal peptide" evidence="10">
    <location>
        <begin position="1"/>
        <end position="31"/>
    </location>
</feature>
<dbReference type="Gene3D" id="2.40.40.20">
    <property type="match status" value="1"/>
</dbReference>
<reference evidence="13" key="1">
    <citation type="submission" date="2017-05" db="EMBL/GenBank/DDBJ databases">
        <title>Improved OligoMM genomes.</title>
        <authorList>
            <person name="Garzetti D."/>
        </authorList>
    </citation>
    <scope>NUCLEOTIDE SEQUENCE [LARGE SCALE GENOMIC DNA]</scope>
    <source>
        <strain evidence="13">YL45</strain>
    </source>
</reference>
<evidence type="ECO:0000256" key="5">
    <source>
        <dbReference type="ARBA" id="ARBA00022723"/>
    </source>
</evidence>
<comment type="caution">
    <text evidence="12">The sequence shown here is derived from an EMBL/GenBank/DDBJ whole genome shotgun (WGS) entry which is preliminary data.</text>
</comment>